<feature type="transmembrane region" description="Helical" evidence="8">
    <location>
        <begin position="862"/>
        <end position="880"/>
    </location>
</feature>
<dbReference type="InterPro" id="IPR023299">
    <property type="entry name" value="ATPase_P-typ_cyto_dom_N"/>
</dbReference>
<feature type="domain" description="P-type ATPase A" evidence="9">
    <location>
        <begin position="291"/>
        <end position="384"/>
    </location>
</feature>
<dbReference type="Gene3D" id="1.20.1110.10">
    <property type="entry name" value="Calcium-transporting ATPase, transmembrane domain"/>
    <property type="match status" value="2"/>
</dbReference>
<dbReference type="InterPro" id="IPR023298">
    <property type="entry name" value="ATPase_P-typ_TM_dom_sf"/>
</dbReference>
<keyword evidence="5" id="KW-0460">Magnesium</keyword>
<evidence type="ECO:0000256" key="1">
    <source>
        <dbReference type="ARBA" id="ARBA00004370"/>
    </source>
</evidence>
<feature type="transmembrane region" description="Helical" evidence="8">
    <location>
        <begin position="1004"/>
        <end position="1026"/>
    </location>
</feature>
<dbReference type="PRINTS" id="PR00119">
    <property type="entry name" value="CATATPASE"/>
</dbReference>
<dbReference type="EMBL" id="JBJKBG010000005">
    <property type="protein sequence ID" value="KAL3740905.1"/>
    <property type="molecule type" value="Genomic_DNA"/>
</dbReference>
<dbReference type="Gene3D" id="2.70.150.10">
    <property type="entry name" value="Calcium-transporting ATPase, cytoplasmic transduction domain A"/>
    <property type="match status" value="1"/>
</dbReference>
<comment type="caution">
    <text evidence="11">The sequence shown here is derived from an EMBL/GenBank/DDBJ whole genome shotgun (WGS) entry which is preliminary data.</text>
</comment>
<feature type="transmembrane region" description="Helical" evidence="8">
    <location>
        <begin position="892"/>
        <end position="910"/>
    </location>
</feature>
<keyword evidence="12" id="KW-1185">Reference proteome</keyword>
<name>A0ABD3KM93_EUCGL</name>
<dbReference type="InterPro" id="IPR001757">
    <property type="entry name" value="P_typ_ATPase"/>
</dbReference>
<feature type="transmembrane region" description="Helical" evidence="8">
    <location>
        <begin position="224"/>
        <end position="241"/>
    </location>
</feature>
<evidence type="ECO:0000313" key="11">
    <source>
        <dbReference type="EMBL" id="KAL3740905.1"/>
    </source>
</evidence>
<evidence type="ECO:0000259" key="10">
    <source>
        <dbReference type="Pfam" id="PF00689"/>
    </source>
</evidence>
<dbReference type="SUPFAM" id="SSF81653">
    <property type="entry name" value="Calcium ATPase, transduction domain A"/>
    <property type="match status" value="1"/>
</dbReference>
<dbReference type="SUPFAM" id="SSF56784">
    <property type="entry name" value="HAD-like"/>
    <property type="match status" value="1"/>
</dbReference>
<dbReference type="SUPFAM" id="SSF81660">
    <property type="entry name" value="Metal cation-transporting ATPase, ATP-binding domain N"/>
    <property type="match status" value="1"/>
</dbReference>
<organism evidence="11 12">
    <name type="scientific">Eucalyptus globulus</name>
    <name type="common">Tasmanian blue gum</name>
    <dbReference type="NCBI Taxonomy" id="34317"/>
    <lineage>
        <taxon>Eukaryota</taxon>
        <taxon>Viridiplantae</taxon>
        <taxon>Streptophyta</taxon>
        <taxon>Embryophyta</taxon>
        <taxon>Tracheophyta</taxon>
        <taxon>Spermatophyta</taxon>
        <taxon>Magnoliopsida</taxon>
        <taxon>eudicotyledons</taxon>
        <taxon>Gunneridae</taxon>
        <taxon>Pentapetalae</taxon>
        <taxon>rosids</taxon>
        <taxon>malvids</taxon>
        <taxon>Myrtales</taxon>
        <taxon>Myrtaceae</taxon>
        <taxon>Myrtoideae</taxon>
        <taxon>Eucalypteae</taxon>
        <taxon>Eucalyptus</taxon>
    </lineage>
</organism>
<dbReference type="Pfam" id="PF00689">
    <property type="entry name" value="Cation_ATPase_C"/>
    <property type="match status" value="1"/>
</dbReference>
<evidence type="ECO:0000256" key="2">
    <source>
        <dbReference type="ARBA" id="ARBA00022692"/>
    </source>
</evidence>
<dbReference type="InterPro" id="IPR036412">
    <property type="entry name" value="HAD-like_sf"/>
</dbReference>
<dbReference type="PRINTS" id="PR00120">
    <property type="entry name" value="HATPASE"/>
</dbReference>
<evidence type="ECO:0000256" key="8">
    <source>
        <dbReference type="SAM" id="Phobius"/>
    </source>
</evidence>
<feature type="transmembrane region" description="Helical" evidence="8">
    <location>
        <begin position="1041"/>
        <end position="1061"/>
    </location>
</feature>
<dbReference type="SUPFAM" id="SSF81665">
    <property type="entry name" value="Calcium ATPase, transmembrane domain M"/>
    <property type="match status" value="1"/>
</dbReference>
<evidence type="ECO:0000313" key="12">
    <source>
        <dbReference type="Proteomes" id="UP001634007"/>
    </source>
</evidence>
<gene>
    <name evidence="11" type="ORF">ACJRO7_022086</name>
</gene>
<evidence type="ECO:0008006" key="13">
    <source>
        <dbReference type="Google" id="ProtNLM"/>
    </source>
</evidence>
<dbReference type="PANTHER" id="PTHR24093">
    <property type="entry name" value="CATION TRANSPORTING ATPASE"/>
    <property type="match status" value="1"/>
</dbReference>
<evidence type="ECO:0000259" key="9">
    <source>
        <dbReference type="Pfam" id="PF00122"/>
    </source>
</evidence>
<keyword evidence="7 8" id="KW-0472">Membrane</keyword>
<evidence type="ECO:0000256" key="3">
    <source>
        <dbReference type="ARBA" id="ARBA00022723"/>
    </source>
</evidence>
<evidence type="ECO:0000256" key="7">
    <source>
        <dbReference type="ARBA" id="ARBA00023136"/>
    </source>
</evidence>
<keyword evidence="3" id="KW-0479">Metal-binding</keyword>
<proteinExistence type="predicted"/>
<sequence length="1105" mass="122287">MSQKSSAGDLDIKSQQENLLIDVGEATTRQWLKVFLVLKAKSILISKTNKTAIKACAVDERDVESQQLARLYTGSIKNLHFLYSASEALRGSIQKIKKALRGFVSTANNPVMETQLDSTELLDTGKPELISELHLDCGYNNHEAADVVLQTENIARMMMQKDLTTLQDFGGVPGIAEALNSDVANGIPGHEEDLHCRRTALKPELEIHNRNFIHFLRKSCNSSTIFLLLLFAILSFAFGIMEKGLRTGWYEGALTLGAVILIVIVQSICEFRKESSRHLSRNLPWQNGEMEVHVLRGGCCQNICISDVLSGDIVLLEKGDRVPADGLLIPSESLEVNDTADPTADPIINDQNPFLFYDSRVIDGTGKMLVTSVGADTKFGNLLSRAPLSKETKVEDQLHKLSTSIQIIGTVISIIIIAVLFLRFELKKNNDKLGLPDLEGKSHPLKGLNEAIKKVFLRSRGMLNTLTSSFTLLLVGIAEGLPLAITIAITCWNKRMLGDKAFAQEPLIAVTMASVTIICTDKTGGLTLNPQEVERCWIGEEVISQDSKISIRVLDAFYDGIGISSLLPENSRTSMDNSILSWAAEQLGFNMDIWKQRHSIIKFKQPTLNENIVAALIAKTGGNGPMYLHFRGHATTILNMCSQFYNIEGITRPMDRSEKINFEGRIEQMLSKGFESIAFACMQVDDSRFDEGNLTMLGLLGLKRTGWEDTREVIEECREAGIKVSLVSSEEVSTLKNIATAYGVIQPDSEALVITGEEFRNSSDDEKMNMATRFSVMGNSLPKDQLLLLKCLKNQGHKVAVVGNRTNDIPMLKAADVGLTLSTRSTDIARKSTDIVITEGNFTSILATIKCGRCIYSNMRKYIQFQLTMALAGSLIPLITNASHGNSPITTIQLQWAISVLTPLGGLALLMEPPYEMLMKKFTPGQDGRLITKAMWVNIFIQTAYQASLFATIQSKGPTMLRLNEKSIRTLIFNSFFLCQIFNKFNAREPENKNIFRGVHRSKWFWVCIGAALLLQVAFLEIAHIIAGDSRLTCAEWGMCLLPGIISWCIDLAGKCIFLMIKSQVTKPLGSVFRDNRNLILADPEPAGDLELPLIQEVEGPTYQS</sequence>
<dbReference type="InterPro" id="IPR059000">
    <property type="entry name" value="ATPase_P-type_domA"/>
</dbReference>
<reference evidence="11 12" key="1">
    <citation type="submission" date="2024-11" db="EMBL/GenBank/DDBJ databases">
        <title>Chromosome-level genome assembly of Eucalyptus globulus Labill. provides insights into its genome evolution.</title>
        <authorList>
            <person name="Li X."/>
        </authorList>
    </citation>
    <scope>NUCLEOTIDE SEQUENCE [LARGE SCALE GENOMIC DNA]</scope>
    <source>
        <strain evidence="11">CL2024</strain>
        <tissue evidence="11">Fresh tender leaves</tissue>
    </source>
</reference>
<feature type="transmembrane region" description="Helical" evidence="8">
    <location>
        <begin position="405"/>
        <end position="424"/>
    </location>
</feature>
<dbReference type="Proteomes" id="UP001634007">
    <property type="component" value="Unassembled WGS sequence"/>
</dbReference>
<dbReference type="PANTHER" id="PTHR24093:SF470">
    <property type="entry name" value="CALCIUM-TRANSPORTING ATPASE 12, PLASMA MEMBRANE-TYPE-LIKE"/>
    <property type="match status" value="1"/>
</dbReference>
<feature type="domain" description="Cation-transporting P-type ATPase C-terminal" evidence="10">
    <location>
        <begin position="887"/>
        <end position="1055"/>
    </location>
</feature>
<dbReference type="AlphaFoldDB" id="A0ABD3KM93"/>
<keyword evidence="2 8" id="KW-0812">Transmembrane</keyword>
<feature type="transmembrane region" description="Helical" evidence="8">
    <location>
        <begin position="253"/>
        <end position="271"/>
    </location>
</feature>
<keyword evidence="6 8" id="KW-1133">Transmembrane helix</keyword>
<evidence type="ECO:0000256" key="5">
    <source>
        <dbReference type="ARBA" id="ARBA00022842"/>
    </source>
</evidence>
<dbReference type="GO" id="GO:0046872">
    <property type="term" value="F:metal ion binding"/>
    <property type="evidence" value="ECO:0007669"/>
    <property type="project" value="UniProtKB-KW"/>
</dbReference>
<dbReference type="InterPro" id="IPR008250">
    <property type="entry name" value="ATPase_P-typ_transduc_dom_A_sf"/>
</dbReference>
<accession>A0ABD3KM93</accession>
<dbReference type="InterPro" id="IPR023214">
    <property type="entry name" value="HAD_sf"/>
</dbReference>
<dbReference type="InterPro" id="IPR006068">
    <property type="entry name" value="ATPase_P-typ_cation-transptr_C"/>
</dbReference>
<evidence type="ECO:0000256" key="4">
    <source>
        <dbReference type="ARBA" id="ARBA00022837"/>
    </source>
</evidence>
<dbReference type="Pfam" id="PF13246">
    <property type="entry name" value="Cation_ATPase"/>
    <property type="match status" value="1"/>
</dbReference>
<dbReference type="Pfam" id="PF00122">
    <property type="entry name" value="E1-E2_ATPase"/>
    <property type="match status" value="1"/>
</dbReference>
<dbReference type="GO" id="GO:0016020">
    <property type="term" value="C:membrane"/>
    <property type="evidence" value="ECO:0007669"/>
    <property type="project" value="UniProtKB-SubCell"/>
</dbReference>
<evidence type="ECO:0000256" key="6">
    <source>
        <dbReference type="ARBA" id="ARBA00022989"/>
    </source>
</evidence>
<feature type="transmembrane region" description="Helical" evidence="8">
    <location>
        <begin position="470"/>
        <end position="492"/>
    </location>
</feature>
<keyword evidence="4" id="KW-0106">Calcium</keyword>
<dbReference type="Gene3D" id="3.40.50.1000">
    <property type="entry name" value="HAD superfamily/HAD-like"/>
    <property type="match status" value="2"/>
</dbReference>
<comment type="subcellular location">
    <subcellularLocation>
        <location evidence="1">Membrane</location>
    </subcellularLocation>
</comment>
<protein>
    <recommendedName>
        <fullName evidence="13">Calcium-transporting ATPase</fullName>
    </recommendedName>
</protein>
<dbReference type="Gene3D" id="3.40.1110.10">
    <property type="entry name" value="Calcium-transporting ATPase, cytoplasmic domain N"/>
    <property type="match status" value="2"/>
</dbReference>